<dbReference type="InterPro" id="IPR001753">
    <property type="entry name" value="Enoyl-CoA_hydra/iso"/>
</dbReference>
<dbReference type="EMBL" id="SNVI01000005">
    <property type="protein sequence ID" value="TFE37823.1"/>
    <property type="molecule type" value="Genomic_DNA"/>
</dbReference>
<dbReference type="Pfam" id="PF00378">
    <property type="entry name" value="ECH_1"/>
    <property type="match status" value="1"/>
</dbReference>
<accession>A0A4Y8MKB7</accession>
<reference evidence="1 2" key="1">
    <citation type="submission" date="2019-03" db="EMBL/GenBank/DDBJ databases">
        <title>Complete Genome Sequence of Paraburkholderia dipogonis ICMP 19430T, a Nitrogen-fixing Symbiont of the South African Invasive Legume Dipogon lignosus in New Zealand.</title>
        <authorList>
            <person name="De Meyer S.E."/>
        </authorList>
    </citation>
    <scope>NUCLEOTIDE SEQUENCE [LARGE SCALE GENOMIC DNA]</scope>
    <source>
        <strain evidence="1 2">ICMP 19430</strain>
    </source>
</reference>
<dbReference type="Gene3D" id="3.90.226.10">
    <property type="entry name" value="2-enoyl-CoA Hydratase, Chain A, domain 1"/>
    <property type="match status" value="1"/>
</dbReference>
<dbReference type="GeneID" id="97310739"/>
<sequence length="76" mass="8311">MIDVSEQNDGTVSLLTLNRTPVNAFTAEGLNVLRGTFRQIEVDKRIRAVVITAHGPRFFSAVGQFYIGANKKACDA</sequence>
<evidence type="ECO:0000313" key="1">
    <source>
        <dbReference type="EMBL" id="TFE37823.1"/>
    </source>
</evidence>
<proteinExistence type="predicted"/>
<comment type="caution">
    <text evidence="1">The sequence shown here is derived from an EMBL/GenBank/DDBJ whole genome shotgun (WGS) entry which is preliminary data.</text>
</comment>
<dbReference type="GO" id="GO:0003824">
    <property type="term" value="F:catalytic activity"/>
    <property type="evidence" value="ECO:0007669"/>
    <property type="project" value="UniProtKB-ARBA"/>
</dbReference>
<dbReference type="RefSeq" id="WP_134466340.1">
    <property type="nucleotide sequence ID" value="NZ_JBHMFL010000148.1"/>
</dbReference>
<evidence type="ECO:0000313" key="2">
    <source>
        <dbReference type="Proteomes" id="UP000297385"/>
    </source>
</evidence>
<protein>
    <recommendedName>
        <fullName evidence="3">Enoyl-CoA hydratase/isomerase family protein</fullName>
    </recommendedName>
</protein>
<gene>
    <name evidence="1" type="ORF">E2553_41320</name>
</gene>
<dbReference type="AlphaFoldDB" id="A0A4Y8MKB7"/>
<name>A0A4Y8MKB7_9BURK</name>
<organism evidence="1 2">
    <name type="scientific">Paraburkholderia dipogonis</name>
    <dbReference type="NCBI Taxonomy" id="1211383"/>
    <lineage>
        <taxon>Bacteria</taxon>
        <taxon>Pseudomonadati</taxon>
        <taxon>Pseudomonadota</taxon>
        <taxon>Betaproteobacteria</taxon>
        <taxon>Burkholderiales</taxon>
        <taxon>Burkholderiaceae</taxon>
        <taxon>Paraburkholderia</taxon>
    </lineage>
</organism>
<dbReference type="SUPFAM" id="SSF52096">
    <property type="entry name" value="ClpP/crotonase"/>
    <property type="match status" value="1"/>
</dbReference>
<evidence type="ECO:0008006" key="3">
    <source>
        <dbReference type="Google" id="ProtNLM"/>
    </source>
</evidence>
<dbReference type="InterPro" id="IPR029045">
    <property type="entry name" value="ClpP/crotonase-like_dom_sf"/>
</dbReference>
<dbReference type="Proteomes" id="UP000297385">
    <property type="component" value="Unassembled WGS sequence"/>
</dbReference>